<evidence type="ECO:0000313" key="2">
    <source>
        <dbReference type="WBParaSite" id="PDA_v2.g15649.t1"/>
    </source>
</evidence>
<proteinExistence type="predicted"/>
<dbReference type="Proteomes" id="UP000887578">
    <property type="component" value="Unplaced"/>
</dbReference>
<accession>A0A914PLI3</accession>
<sequence length="80" mass="9577">MKRINKFNVFKLLVTRFPFDAKSFVEYIEKNVNPFSTIEITLKGVTQEEREEFDEAVENELLLSKIHDKFKPSIFFMQEN</sequence>
<organism evidence="1 2">
    <name type="scientific">Panagrolaimus davidi</name>
    <dbReference type="NCBI Taxonomy" id="227884"/>
    <lineage>
        <taxon>Eukaryota</taxon>
        <taxon>Metazoa</taxon>
        <taxon>Ecdysozoa</taxon>
        <taxon>Nematoda</taxon>
        <taxon>Chromadorea</taxon>
        <taxon>Rhabditida</taxon>
        <taxon>Tylenchina</taxon>
        <taxon>Panagrolaimomorpha</taxon>
        <taxon>Panagrolaimoidea</taxon>
        <taxon>Panagrolaimidae</taxon>
        <taxon>Panagrolaimus</taxon>
    </lineage>
</organism>
<reference evidence="2" key="1">
    <citation type="submission" date="2022-11" db="UniProtKB">
        <authorList>
            <consortium name="WormBaseParasite"/>
        </authorList>
    </citation>
    <scope>IDENTIFICATION</scope>
</reference>
<evidence type="ECO:0000313" key="1">
    <source>
        <dbReference type="Proteomes" id="UP000887578"/>
    </source>
</evidence>
<name>A0A914PLI3_9BILA</name>
<dbReference type="AlphaFoldDB" id="A0A914PLI3"/>
<dbReference type="WBParaSite" id="PDA_v2.g15649.t1">
    <property type="protein sequence ID" value="PDA_v2.g15649.t1"/>
    <property type="gene ID" value="PDA_v2.g15649"/>
</dbReference>
<protein>
    <submittedName>
        <fullName evidence="2">Uncharacterized protein</fullName>
    </submittedName>
</protein>
<keyword evidence="1" id="KW-1185">Reference proteome</keyword>